<dbReference type="PANTHER" id="PTHR46336">
    <property type="entry name" value="OS02G0260700 PROTEIN"/>
    <property type="match status" value="1"/>
</dbReference>
<accession>A0A8S1IXZ3</accession>
<dbReference type="AlphaFoldDB" id="A0A8S1IXZ3"/>
<dbReference type="InterPro" id="IPR045890">
    <property type="entry name" value="POB1-like"/>
</dbReference>
<feature type="domain" description="BACK" evidence="4">
    <location>
        <begin position="269"/>
        <end position="343"/>
    </location>
</feature>
<gene>
    <name evidence="5" type="ORF">OSTQU699_LOCUS4964</name>
</gene>
<dbReference type="Pfam" id="PF07707">
    <property type="entry name" value="BACK"/>
    <property type="match status" value="1"/>
</dbReference>
<dbReference type="Pfam" id="PF00651">
    <property type="entry name" value="BTB"/>
    <property type="match status" value="1"/>
</dbReference>
<organism evidence="5 6">
    <name type="scientific">Ostreobium quekettii</name>
    <dbReference type="NCBI Taxonomy" id="121088"/>
    <lineage>
        <taxon>Eukaryota</taxon>
        <taxon>Viridiplantae</taxon>
        <taxon>Chlorophyta</taxon>
        <taxon>core chlorophytes</taxon>
        <taxon>Ulvophyceae</taxon>
        <taxon>TCBD clade</taxon>
        <taxon>Bryopsidales</taxon>
        <taxon>Ostreobineae</taxon>
        <taxon>Ostreobiaceae</taxon>
        <taxon>Ostreobium</taxon>
    </lineage>
</organism>
<dbReference type="Gene3D" id="3.30.710.10">
    <property type="entry name" value="Potassium Channel Kv1.1, Chain A"/>
    <property type="match status" value="1"/>
</dbReference>
<feature type="region of interest" description="Disordered" evidence="2">
    <location>
        <begin position="62"/>
        <end position="88"/>
    </location>
</feature>
<evidence type="ECO:0000259" key="4">
    <source>
        <dbReference type="Pfam" id="PF07707"/>
    </source>
</evidence>
<evidence type="ECO:0000259" key="3">
    <source>
        <dbReference type="Pfam" id="PF00651"/>
    </source>
</evidence>
<evidence type="ECO:0000256" key="2">
    <source>
        <dbReference type="SAM" id="MobiDB-lite"/>
    </source>
</evidence>
<keyword evidence="6" id="KW-1185">Reference proteome</keyword>
<dbReference type="Gene3D" id="1.25.40.420">
    <property type="match status" value="1"/>
</dbReference>
<dbReference type="Proteomes" id="UP000708148">
    <property type="component" value="Unassembled WGS sequence"/>
</dbReference>
<evidence type="ECO:0000313" key="5">
    <source>
        <dbReference type="EMBL" id="CAD7699605.1"/>
    </source>
</evidence>
<dbReference type="InterPro" id="IPR011705">
    <property type="entry name" value="BACK"/>
</dbReference>
<evidence type="ECO:0008006" key="7">
    <source>
        <dbReference type="Google" id="ProtNLM"/>
    </source>
</evidence>
<protein>
    <recommendedName>
        <fullName evidence="7">BTB/POZ domain-containing protein</fullName>
    </recommendedName>
</protein>
<dbReference type="InterPro" id="IPR000210">
    <property type="entry name" value="BTB/POZ_dom"/>
</dbReference>
<proteinExistence type="predicted"/>
<dbReference type="InterPro" id="IPR011333">
    <property type="entry name" value="SKP1/BTB/POZ_sf"/>
</dbReference>
<evidence type="ECO:0000256" key="1">
    <source>
        <dbReference type="ARBA" id="ARBA00004906"/>
    </source>
</evidence>
<dbReference type="PANTHER" id="PTHR46336:SF3">
    <property type="entry name" value="BTB_POZ DOMAIN-CONTAINING PROTEIN POB1"/>
    <property type="match status" value="1"/>
</dbReference>
<comment type="caution">
    <text evidence="5">The sequence shown here is derived from an EMBL/GenBank/DDBJ whole genome shotgun (WGS) entry which is preliminary data.</text>
</comment>
<feature type="compositionally biased region" description="Polar residues" evidence="2">
    <location>
        <begin position="63"/>
        <end position="79"/>
    </location>
</feature>
<dbReference type="SUPFAM" id="SSF54695">
    <property type="entry name" value="POZ domain"/>
    <property type="match status" value="1"/>
</dbReference>
<name>A0A8S1IXZ3_9CHLO</name>
<reference evidence="5" key="1">
    <citation type="submission" date="2020-12" db="EMBL/GenBank/DDBJ databases">
        <authorList>
            <person name="Iha C."/>
        </authorList>
    </citation>
    <scope>NUCLEOTIDE SEQUENCE</scope>
</reference>
<comment type="pathway">
    <text evidence="1">Protein modification; protein ubiquitination.</text>
</comment>
<sequence>MRFHCCRSVLPKMGSHAASHERDEYEEWSVSNPPIGALDLYTSRCVCDPKYSDTIVKVKIKASSDTRPSQIDPSGSPNSVDRPATKRRRICENELSESGIYNSGTTEEEPTEVGVRRVVYRSFFACAYSLASGSAFFKTTIDRSSRDEGIRRVIEVEVDGSELSIFIVLLKFLHTKEAPKDVAVRDFVDLLRIANRFLVHGIVGHCVDGLIAKGVGWRIASELLEMLYTAGIKSMPEIRSLLDVLDKILLSRFEDLDVAWSVAEDRNLLLHLPMPTLKSLLLNPALKVAAEETVFMVVSKWLQVAFGSGPKVVASDDYGQAVLQLGNCIRFPQISPYYLQRVVLFVSWTEGPNWAARWWIKEGLQFHLSSPQKLKAGRVGNCRGNRFLPRPASSNPKLVVTWEGIAKTFRDEISNQHCITGKAWHRGHAWYLQCSQTTKGGIRVGVVVKPLFVAMSLDALGRRPPMPRSVRPKKVVFEVATRSGTRQQVRAVDDTNWLVGRVFVAKEFLTTTNDDKSLEFLTGEQSELVVDGRIKVSATMEY</sequence>
<evidence type="ECO:0000313" key="6">
    <source>
        <dbReference type="Proteomes" id="UP000708148"/>
    </source>
</evidence>
<dbReference type="EMBL" id="CAJHUC010001072">
    <property type="protein sequence ID" value="CAD7699605.1"/>
    <property type="molecule type" value="Genomic_DNA"/>
</dbReference>
<feature type="domain" description="BTB" evidence="3">
    <location>
        <begin position="121"/>
        <end position="212"/>
    </location>
</feature>